<feature type="signal peptide" evidence="2">
    <location>
        <begin position="1"/>
        <end position="18"/>
    </location>
</feature>
<comment type="caution">
    <text evidence="3">The sequence shown here is derived from an EMBL/GenBank/DDBJ whole genome shotgun (WGS) entry which is preliminary data.</text>
</comment>
<evidence type="ECO:0000313" key="3">
    <source>
        <dbReference type="EMBL" id="KAK6361344.1"/>
    </source>
</evidence>
<feature type="compositionally biased region" description="Polar residues" evidence="1">
    <location>
        <begin position="208"/>
        <end position="219"/>
    </location>
</feature>
<feature type="compositionally biased region" description="Polar residues" evidence="1">
    <location>
        <begin position="251"/>
        <end position="268"/>
    </location>
</feature>
<keyword evidence="4" id="KW-1185">Reference proteome</keyword>
<dbReference type="EMBL" id="JAVHNS010000002">
    <property type="protein sequence ID" value="KAK6361344.1"/>
    <property type="molecule type" value="Genomic_DNA"/>
</dbReference>
<sequence length="508" mass="53958">MSLARGLLFSAWLSLVVAIPIPQGGGGSSAIPGSDGDGGDSGGSDDSSGSDSSVSIAYPIPLQPETGYLRTTAQTRQLLTNPQTLGGNSPINRLTTANGGTIGQDSASGVGGGGTRAAGVETSLRKILSGSSPVDAGRRKVDPINPSIYNGKLAPPGLFAELEGESGWPWRYTERLPPDTNQALNGPVKLPPIYLGQNQNQNQNQDQTRLSSPYGSNPPTVRLSGQEGIYRNSGQLGSTVSRKLAQQLTTPLESSRYVNHSPNKTGNSAVRGIPGSPSLNSGYDQDDVVRQDFVESYRSQYPEFAETIEYVTDGNRNLSPEKQILEQFGFTTTPRIRPPPMADLGRNGAGGGRNNIVPERKESDLYPVDLENILSQYVDTEDVDNDMGVGKGVVGSGGGSAGTKASCDVTDLDCVDTDTLPLASQVTRANGNFQVRNPGRLGGMTQRTDVNMAVPLEPPESLEWDPPRPGFRDERYDPPPGYGGYTDPNKRGPKFTVASHMWPPTNRG</sequence>
<accession>A0AAV9VJN2</accession>
<feature type="chain" id="PRO_5043844150" evidence="2">
    <location>
        <begin position="19"/>
        <end position="508"/>
    </location>
</feature>
<feature type="region of interest" description="Disordered" evidence="1">
    <location>
        <begin position="332"/>
        <end position="360"/>
    </location>
</feature>
<proteinExistence type="predicted"/>
<feature type="region of interest" description="Disordered" evidence="1">
    <location>
        <begin position="178"/>
        <end position="225"/>
    </location>
</feature>
<dbReference type="Proteomes" id="UP001373714">
    <property type="component" value="Unassembled WGS sequence"/>
</dbReference>
<feature type="compositionally biased region" description="Polar residues" evidence="1">
    <location>
        <begin position="81"/>
        <end position="105"/>
    </location>
</feature>
<feature type="compositionally biased region" description="Low complexity" evidence="1">
    <location>
        <begin position="44"/>
        <end position="55"/>
    </location>
</feature>
<reference evidence="3 4" key="1">
    <citation type="submission" date="2019-10" db="EMBL/GenBank/DDBJ databases">
        <authorList>
            <person name="Palmer J.M."/>
        </authorList>
    </citation>
    <scope>NUCLEOTIDE SEQUENCE [LARGE SCALE GENOMIC DNA]</scope>
    <source>
        <strain evidence="3 4">TWF730</strain>
    </source>
</reference>
<feature type="region of interest" description="Disordered" evidence="1">
    <location>
        <begin position="457"/>
        <end position="508"/>
    </location>
</feature>
<gene>
    <name evidence="3" type="ORF">TWF730_005078</name>
</gene>
<feature type="region of interest" description="Disordered" evidence="1">
    <location>
        <begin position="80"/>
        <end position="117"/>
    </location>
</feature>
<evidence type="ECO:0000256" key="2">
    <source>
        <dbReference type="SAM" id="SignalP"/>
    </source>
</evidence>
<dbReference type="AlphaFoldDB" id="A0AAV9VJN2"/>
<name>A0AAV9VJN2_9PEZI</name>
<evidence type="ECO:0000313" key="4">
    <source>
        <dbReference type="Proteomes" id="UP001373714"/>
    </source>
</evidence>
<organism evidence="3 4">
    <name type="scientific">Orbilia blumenaviensis</name>
    <dbReference type="NCBI Taxonomy" id="1796055"/>
    <lineage>
        <taxon>Eukaryota</taxon>
        <taxon>Fungi</taxon>
        <taxon>Dikarya</taxon>
        <taxon>Ascomycota</taxon>
        <taxon>Pezizomycotina</taxon>
        <taxon>Orbiliomycetes</taxon>
        <taxon>Orbiliales</taxon>
        <taxon>Orbiliaceae</taxon>
        <taxon>Orbilia</taxon>
    </lineage>
</organism>
<feature type="compositionally biased region" description="Low complexity" evidence="1">
    <location>
        <begin position="197"/>
        <end position="207"/>
    </location>
</feature>
<evidence type="ECO:0000256" key="1">
    <source>
        <dbReference type="SAM" id="MobiDB-lite"/>
    </source>
</evidence>
<keyword evidence="2" id="KW-0732">Signal</keyword>
<feature type="region of interest" description="Disordered" evidence="1">
    <location>
        <begin position="27"/>
        <end position="57"/>
    </location>
</feature>
<feature type="region of interest" description="Disordered" evidence="1">
    <location>
        <begin position="251"/>
        <end position="284"/>
    </location>
</feature>
<protein>
    <submittedName>
        <fullName evidence="3">Uncharacterized protein</fullName>
    </submittedName>
</protein>